<evidence type="ECO:0000256" key="4">
    <source>
        <dbReference type="ARBA" id="ARBA00026121"/>
    </source>
</evidence>
<keyword evidence="10" id="KW-1185">Reference proteome</keyword>
<dbReference type="InterPro" id="IPR000873">
    <property type="entry name" value="AMP-dep_synth/lig_dom"/>
</dbReference>
<organism evidence="9 10">
    <name type="scientific">Zwartia hollandica</name>
    <dbReference type="NCBI Taxonomy" id="324606"/>
    <lineage>
        <taxon>Bacteria</taxon>
        <taxon>Pseudomonadati</taxon>
        <taxon>Pseudomonadota</taxon>
        <taxon>Betaproteobacteria</taxon>
        <taxon>Burkholderiales</taxon>
        <taxon>Alcaligenaceae</taxon>
        <taxon>Zwartia</taxon>
    </lineage>
</organism>
<evidence type="ECO:0000259" key="8">
    <source>
        <dbReference type="Pfam" id="PF13193"/>
    </source>
</evidence>
<dbReference type="Proteomes" id="UP000739565">
    <property type="component" value="Unassembled WGS sequence"/>
</dbReference>
<accession>A0A953N8Q8</accession>
<feature type="domain" description="AMP-dependent synthetase/ligase" evidence="7">
    <location>
        <begin position="13"/>
        <end position="403"/>
    </location>
</feature>
<dbReference type="PANTHER" id="PTHR43767:SF8">
    <property type="entry name" value="LONG-CHAIN-FATTY-ACID--COA LIGASE"/>
    <property type="match status" value="1"/>
</dbReference>
<dbReference type="EC" id="6.2.1.3" evidence="4"/>
<name>A0A953N8Q8_9BURK</name>
<evidence type="ECO:0000259" key="7">
    <source>
        <dbReference type="Pfam" id="PF00501"/>
    </source>
</evidence>
<dbReference type="Pfam" id="PF00501">
    <property type="entry name" value="AMP-binding"/>
    <property type="match status" value="1"/>
</dbReference>
<evidence type="ECO:0000313" key="10">
    <source>
        <dbReference type="Proteomes" id="UP000739565"/>
    </source>
</evidence>
<dbReference type="SUPFAM" id="SSF56801">
    <property type="entry name" value="Acetyl-CoA synthetase-like"/>
    <property type="match status" value="1"/>
</dbReference>
<comment type="subcellular location">
    <subcellularLocation>
        <location evidence="1">Membrane</location>
        <topology evidence="1">Peripheral membrane protein</topology>
    </subcellularLocation>
</comment>
<dbReference type="GO" id="GO:0016020">
    <property type="term" value="C:membrane"/>
    <property type="evidence" value="ECO:0007669"/>
    <property type="project" value="UniProtKB-SubCell"/>
</dbReference>
<evidence type="ECO:0000313" key="9">
    <source>
        <dbReference type="EMBL" id="MBZ1350906.1"/>
    </source>
</evidence>
<dbReference type="RefSeq" id="WP_259661311.1">
    <property type="nucleotide sequence ID" value="NZ_JAHXRI010000007.1"/>
</dbReference>
<dbReference type="InterPro" id="IPR045851">
    <property type="entry name" value="AMP-bd_C_sf"/>
</dbReference>
<evidence type="ECO:0000256" key="2">
    <source>
        <dbReference type="ARBA" id="ARBA00005005"/>
    </source>
</evidence>
<dbReference type="EMBL" id="JAHXRI010000007">
    <property type="protein sequence ID" value="MBZ1350906.1"/>
    <property type="molecule type" value="Genomic_DNA"/>
</dbReference>
<gene>
    <name evidence="9" type="ORF">KZZ10_09650</name>
</gene>
<evidence type="ECO:0000256" key="6">
    <source>
        <dbReference type="ARBA" id="ARBA00042773"/>
    </source>
</evidence>
<dbReference type="PANTHER" id="PTHR43767">
    <property type="entry name" value="LONG-CHAIN-FATTY-ACID--COA LIGASE"/>
    <property type="match status" value="1"/>
</dbReference>
<evidence type="ECO:0000256" key="1">
    <source>
        <dbReference type="ARBA" id="ARBA00004170"/>
    </source>
</evidence>
<dbReference type="CDD" id="cd04433">
    <property type="entry name" value="AFD_class_I"/>
    <property type="match status" value="1"/>
</dbReference>
<dbReference type="Gene3D" id="3.30.300.30">
    <property type="match status" value="1"/>
</dbReference>
<keyword evidence="3" id="KW-0436">Ligase</keyword>
<dbReference type="Pfam" id="PF13193">
    <property type="entry name" value="AMP-binding_C"/>
    <property type="match status" value="1"/>
</dbReference>
<comment type="pathway">
    <text evidence="2">Lipid metabolism; fatty acid beta-oxidation.</text>
</comment>
<evidence type="ECO:0000256" key="5">
    <source>
        <dbReference type="ARBA" id="ARBA00039545"/>
    </source>
</evidence>
<feature type="domain" description="AMP-binding enzyme C-terminal" evidence="8">
    <location>
        <begin position="454"/>
        <end position="528"/>
    </location>
</feature>
<evidence type="ECO:0000256" key="3">
    <source>
        <dbReference type="ARBA" id="ARBA00022598"/>
    </source>
</evidence>
<sequence>MSAVGSLTSLYRTHLAQFPQRSILIENGRALSYSAFEAQVSQTCLWLSRQGVVQGSRVAVWLVNRSEWLVLFFALARLGATLVAVNTKYRSLELQNILGNSQASILVLQLNFRKIDFAQVIEGVDGKQLPCLQKIVMLDVGNDAPAELLGKPVTPFDAISNNNDPTAQHQPNPANDAAHADALAAFFTTSGTTKGPKLVMHTQRTLTEHARDVAHGYGFEQAGNRLLCALPFCGVFGLNSALAAIAAGMPLVLMDFFDAASASALIQAESVTHIFGSDEMLRRIIEHVDQQALTRAERCDIPFPSLRLFGFASFSPRFVELARSLSARGFPLHGLYGSSEVHALFSLQRENLPLEDRAQGGGTPAASPRARVRIRDIDTDALCAPNIPGEIEIFSPTLFKGYFNNAEATASAFTPDGYFKTGDLGYLREDASFVYLSRMGDTMRLGGFLVDPTEIEHALAEQTGIESAQVVGVEINGQLRPVAFATTTPGQPAPDADSVRAQLAQQLAAFKVPVHIWFIDAFPATQSANGLKFQRVKLRDMALARLRGDDRDTRDLG</sequence>
<dbReference type="InterPro" id="IPR050237">
    <property type="entry name" value="ATP-dep_AMP-bd_enzyme"/>
</dbReference>
<proteinExistence type="predicted"/>
<dbReference type="InterPro" id="IPR042099">
    <property type="entry name" value="ANL_N_sf"/>
</dbReference>
<dbReference type="Gene3D" id="3.40.50.12780">
    <property type="entry name" value="N-terminal domain of ligase-like"/>
    <property type="match status" value="1"/>
</dbReference>
<protein>
    <recommendedName>
        <fullName evidence="5">Long-chain-fatty-acid--CoA ligase</fullName>
        <ecNumber evidence="4">6.2.1.3</ecNumber>
    </recommendedName>
    <alternativeName>
        <fullName evidence="6">Long-chain acyl-CoA synthetase</fullName>
    </alternativeName>
</protein>
<reference evidence="9" key="1">
    <citation type="submission" date="2021-07" db="EMBL/GenBank/DDBJ databases">
        <title>New genus and species of the family Alcaligenaceae.</title>
        <authorList>
            <person name="Hahn M.W."/>
        </authorList>
    </citation>
    <scope>NUCLEOTIDE SEQUENCE</scope>
    <source>
        <strain evidence="9">LF4-65</strain>
    </source>
</reference>
<dbReference type="InterPro" id="IPR025110">
    <property type="entry name" value="AMP-bd_C"/>
</dbReference>
<comment type="caution">
    <text evidence="9">The sequence shown here is derived from an EMBL/GenBank/DDBJ whole genome shotgun (WGS) entry which is preliminary data.</text>
</comment>
<dbReference type="AlphaFoldDB" id="A0A953N8Q8"/>
<dbReference type="GO" id="GO:0004467">
    <property type="term" value="F:long-chain fatty acid-CoA ligase activity"/>
    <property type="evidence" value="ECO:0007669"/>
    <property type="project" value="UniProtKB-EC"/>
</dbReference>